<dbReference type="Pfam" id="PF05351">
    <property type="entry name" value="GMP_PDE_delta"/>
    <property type="match status" value="1"/>
</dbReference>
<evidence type="ECO:0000256" key="4">
    <source>
        <dbReference type="ARBA" id="ARBA00023121"/>
    </source>
</evidence>
<dbReference type="GO" id="GO:0051233">
    <property type="term" value="C:spindle midzone"/>
    <property type="evidence" value="ECO:0007669"/>
    <property type="project" value="TreeGrafter"/>
</dbReference>
<dbReference type="InterPro" id="IPR008015">
    <property type="entry name" value="PDED_dom"/>
</dbReference>
<evidence type="ECO:0000256" key="3">
    <source>
        <dbReference type="ARBA" id="ARBA00022927"/>
    </source>
</evidence>
<dbReference type="PANTHER" id="PTHR12951">
    <property type="entry name" value="RETINAL PROTEIN 4"/>
    <property type="match status" value="1"/>
</dbReference>
<keyword evidence="7" id="KW-1185">Reference proteome</keyword>
<dbReference type="InterPro" id="IPR014756">
    <property type="entry name" value="Ig_E-set"/>
</dbReference>
<evidence type="ECO:0000313" key="6">
    <source>
        <dbReference type="EMBL" id="KAK0144930.1"/>
    </source>
</evidence>
<dbReference type="GO" id="GO:0005813">
    <property type="term" value="C:centrosome"/>
    <property type="evidence" value="ECO:0007669"/>
    <property type="project" value="TreeGrafter"/>
</dbReference>
<dbReference type="GO" id="GO:0008289">
    <property type="term" value="F:lipid binding"/>
    <property type="evidence" value="ECO:0007669"/>
    <property type="project" value="UniProtKB-KW"/>
</dbReference>
<keyword evidence="4" id="KW-0446">Lipid-binding</keyword>
<dbReference type="GO" id="GO:2001287">
    <property type="term" value="P:negative regulation of caveolin-mediated endocytosis"/>
    <property type="evidence" value="ECO:0007669"/>
    <property type="project" value="TreeGrafter"/>
</dbReference>
<dbReference type="GO" id="GO:0042953">
    <property type="term" value="P:lipoprotein transport"/>
    <property type="evidence" value="ECO:0007669"/>
    <property type="project" value="TreeGrafter"/>
</dbReference>
<dbReference type="GO" id="GO:0000922">
    <property type="term" value="C:spindle pole"/>
    <property type="evidence" value="ECO:0007669"/>
    <property type="project" value="TreeGrafter"/>
</dbReference>
<dbReference type="PANTHER" id="PTHR12951:SF6">
    <property type="entry name" value="PROTEIN UNC-119 HOMOLOG B"/>
    <property type="match status" value="1"/>
</dbReference>
<dbReference type="GO" id="GO:0045171">
    <property type="term" value="C:intercellular bridge"/>
    <property type="evidence" value="ECO:0007669"/>
    <property type="project" value="TreeGrafter"/>
</dbReference>
<keyword evidence="2" id="KW-0813">Transport</keyword>
<dbReference type="EMBL" id="JAOPHQ010002924">
    <property type="protein sequence ID" value="KAK0144930.1"/>
    <property type="molecule type" value="Genomic_DNA"/>
</dbReference>
<feature type="domain" description="GMP phosphodiesterase delta subunit" evidence="5">
    <location>
        <begin position="344"/>
        <end position="495"/>
    </location>
</feature>
<accession>A0AA47MRN1</accession>
<dbReference type="GO" id="GO:0000281">
    <property type="term" value="P:mitotic cytokinesis"/>
    <property type="evidence" value="ECO:0007669"/>
    <property type="project" value="TreeGrafter"/>
</dbReference>
<evidence type="ECO:0000256" key="1">
    <source>
        <dbReference type="ARBA" id="ARBA00008102"/>
    </source>
</evidence>
<dbReference type="FunFam" id="2.70.50.40:FF:000004">
    <property type="entry name" value="protein unc-119 homolog A isoform X3"/>
    <property type="match status" value="1"/>
</dbReference>
<protein>
    <submittedName>
        <fullName evidence="6">Protein unc-119 B</fullName>
    </submittedName>
</protein>
<dbReference type="AlphaFoldDB" id="A0AA47MRN1"/>
<organism evidence="6 7">
    <name type="scientific">Merluccius polli</name>
    <name type="common">Benguela hake</name>
    <name type="synonym">Merluccius cadenati</name>
    <dbReference type="NCBI Taxonomy" id="89951"/>
    <lineage>
        <taxon>Eukaryota</taxon>
        <taxon>Metazoa</taxon>
        <taxon>Chordata</taxon>
        <taxon>Craniata</taxon>
        <taxon>Vertebrata</taxon>
        <taxon>Euteleostomi</taxon>
        <taxon>Actinopterygii</taxon>
        <taxon>Neopterygii</taxon>
        <taxon>Teleostei</taxon>
        <taxon>Neoteleostei</taxon>
        <taxon>Acanthomorphata</taxon>
        <taxon>Zeiogadaria</taxon>
        <taxon>Gadariae</taxon>
        <taxon>Gadiformes</taxon>
        <taxon>Gadoidei</taxon>
        <taxon>Merlucciidae</taxon>
        <taxon>Merluccius</taxon>
    </lineage>
</organism>
<dbReference type="SUPFAM" id="SSF81296">
    <property type="entry name" value="E set domains"/>
    <property type="match status" value="1"/>
</dbReference>
<proteinExistence type="inferred from homology"/>
<sequence length="506" mass="56160">MEEENQQEWKRMGSLSFLELSTELRSFSPSLTAVLPVASPLCLAVLGLAYQNSACSPRDSLRTAHMFPRSIALALGTGEPSSASFWRRADSRTKRKTCFVLLLPICATIPSDHLHQDNSHGSRACVSSAAIATRLIDVRLDRSRGLQGRPRDLDVVPGLWIFAVISLGGGVGVVQTSGVVVVDTLQWEVLITGASLLEEQMTGIPLSRVRRQWSRGVLVLVIVCQVNKTMEDELVEAPGESLDMAEHRLSEEDHLGQGALGEVGQVGVQDAGDPVVVVEMTSSGAAGPTVEEEWNGFILGAAEGPSKEEEESMHPEWKAGDPVAPQHVLRLKGYTQEYLCSPADNIYNINFSRFKIRELQSGAVILDIKKHCPFEIQDVVEVDPGRFIQYHFSPAFLALKEIGATLEFTVGSKAVNRFRLIERHYFRDLLLKTFDFEIGYCIPFSRNTCEHIYSLPDLDPSTIEEMVASPFETRSDSFYFANNQLIMHHKAEYSFNHLDLVQLLSQ</sequence>
<dbReference type="Proteomes" id="UP001174136">
    <property type="component" value="Unassembled WGS sequence"/>
</dbReference>
<comment type="caution">
    <text evidence="6">The sequence shown here is derived from an EMBL/GenBank/DDBJ whole genome shotgun (WGS) entry which is preliminary data.</text>
</comment>
<dbReference type="GO" id="GO:0007601">
    <property type="term" value="P:visual perception"/>
    <property type="evidence" value="ECO:0007669"/>
    <property type="project" value="TreeGrafter"/>
</dbReference>
<dbReference type="GO" id="GO:0007399">
    <property type="term" value="P:nervous system development"/>
    <property type="evidence" value="ECO:0007669"/>
    <property type="project" value="TreeGrafter"/>
</dbReference>
<keyword evidence="3" id="KW-0653">Protein transport</keyword>
<dbReference type="GO" id="GO:1900186">
    <property type="term" value="P:negative regulation of clathrin-dependent endocytosis"/>
    <property type="evidence" value="ECO:0007669"/>
    <property type="project" value="TreeGrafter"/>
</dbReference>
<name>A0AA47MRN1_MERPO</name>
<dbReference type="InterPro" id="IPR037036">
    <property type="entry name" value="PDED_dom_sf"/>
</dbReference>
<evidence type="ECO:0000256" key="2">
    <source>
        <dbReference type="ARBA" id="ARBA00022448"/>
    </source>
</evidence>
<reference evidence="6" key="1">
    <citation type="journal article" date="2023" name="Front. Mar. Sci.">
        <title>A new Merluccius polli reference genome to investigate the effects of global change in West African waters.</title>
        <authorList>
            <person name="Mateo J.L."/>
            <person name="Blanco-Fernandez C."/>
            <person name="Garcia-Vazquez E."/>
            <person name="Machado-Schiaffino G."/>
        </authorList>
    </citation>
    <scope>NUCLEOTIDE SEQUENCE</scope>
    <source>
        <strain evidence="6">C29</strain>
        <tissue evidence="6">Fin</tissue>
    </source>
</reference>
<evidence type="ECO:0000259" key="5">
    <source>
        <dbReference type="Pfam" id="PF05351"/>
    </source>
</evidence>
<evidence type="ECO:0000313" key="7">
    <source>
        <dbReference type="Proteomes" id="UP001174136"/>
    </source>
</evidence>
<dbReference type="Gene3D" id="2.70.50.40">
    <property type="entry name" value="GMP phosphodiesterase, delta subunit"/>
    <property type="match status" value="1"/>
</dbReference>
<gene>
    <name evidence="6" type="primary">Unc119b</name>
    <name evidence="6" type="ORF">N1851_016173</name>
</gene>
<dbReference type="InterPro" id="IPR051519">
    <property type="entry name" value="PDE6D_unc-119_myristoyl-bd"/>
</dbReference>
<comment type="similarity">
    <text evidence="1">Belongs to the PDE6D/unc-119 family.</text>
</comment>